<evidence type="ECO:0000256" key="2">
    <source>
        <dbReference type="ARBA" id="ARBA00023002"/>
    </source>
</evidence>
<dbReference type="SUPFAM" id="SSF56796">
    <property type="entry name" value="Dehydroquinate synthase-like"/>
    <property type="match status" value="1"/>
</dbReference>
<proteinExistence type="inferred from homology"/>
<dbReference type="InterPro" id="IPR001670">
    <property type="entry name" value="ADH_Fe/GldA"/>
</dbReference>
<dbReference type="GO" id="GO:0005829">
    <property type="term" value="C:cytosol"/>
    <property type="evidence" value="ECO:0007669"/>
    <property type="project" value="TreeGrafter"/>
</dbReference>
<keyword evidence="2" id="KW-0560">Oxidoreductase</keyword>
<feature type="domain" description="Alcohol dehydrogenase iron-type/glycerol dehydrogenase GldA" evidence="3">
    <location>
        <begin position="9"/>
        <end position="175"/>
    </location>
</feature>
<dbReference type="GO" id="GO:0008106">
    <property type="term" value="F:alcohol dehydrogenase (NADP+) activity"/>
    <property type="evidence" value="ECO:0007669"/>
    <property type="project" value="TreeGrafter"/>
</dbReference>
<comment type="similarity">
    <text evidence="1">Belongs to the iron-containing alcohol dehydrogenase family.</text>
</comment>
<evidence type="ECO:0000256" key="1">
    <source>
        <dbReference type="ARBA" id="ARBA00007358"/>
    </source>
</evidence>
<dbReference type="FunFam" id="3.40.50.1970:FF:000003">
    <property type="entry name" value="Alcohol dehydrogenase, iron-containing"/>
    <property type="match status" value="1"/>
</dbReference>
<name>A0A4V2Z1X1_9FLAO</name>
<comment type="caution">
    <text evidence="5">The sequence shown here is derived from an EMBL/GenBank/DDBJ whole genome shotgun (WGS) entry which is preliminary data.</text>
</comment>
<dbReference type="Gene3D" id="3.40.50.1970">
    <property type="match status" value="1"/>
</dbReference>
<dbReference type="Proteomes" id="UP000294597">
    <property type="component" value="Unassembled WGS sequence"/>
</dbReference>
<keyword evidence="6" id="KW-1185">Reference proteome</keyword>
<evidence type="ECO:0000313" key="6">
    <source>
        <dbReference type="Proteomes" id="UP000294597"/>
    </source>
</evidence>
<dbReference type="GO" id="GO:0046872">
    <property type="term" value="F:metal ion binding"/>
    <property type="evidence" value="ECO:0007669"/>
    <property type="project" value="InterPro"/>
</dbReference>
<evidence type="ECO:0000259" key="4">
    <source>
        <dbReference type="Pfam" id="PF25137"/>
    </source>
</evidence>
<dbReference type="Pfam" id="PF25137">
    <property type="entry name" value="ADH_Fe_C"/>
    <property type="match status" value="1"/>
</dbReference>
<dbReference type="InterPro" id="IPR056798">
    <property type="entry name" value="ADH_Fe_C"/>
</dbReference>
<reference evidence="5 6" key="1">
    <citation type="submission" date="2019-03" db="EMBL/GenBank/DDBJ databases">
        <title>Flavobacterium TSA-D2 sp. nov., isolated from arctic soil.</title>
        <authorList>
            <person name="Chaudhary D.K."/>
        </authorList>
    </citation>
    <scope>NUCLEOTIDE SEQUENCE [LARGE SCALE GENOMIC DNA]</scope>
    <source>
        <strain evidence="5 6">TSA-D2</strain>
    </source>
</reference>
<dbReference type="PANTHER" id="PTHR43633">
    <property type="entry name" value="ALCOHOL DEHYDROGENASE YQHD"/>
    <property type="match status" value="1"/>
</dbReference>
<dbReference type="InterPro" id="IPR018211">
    <property type="entry name" value="ADH_Fe_CS"/>
</dbReference>
<feature type="domain" description="Fe-containing alcohol dehydrogenase-like C-terminal" evidence="4">
    <location>
        <begin position="189"/>
        <end position="381"/>
    </location>
</feature>
<dbReference type="Pfam" id="PF00465">
    <property type="entry name" value="Fe-ADH"/>
    <property type="match status" value="1"/>
</dbReference>
<dbReference type="InterPro" id="IPR044731">
    <property type="entry name" value="BDH-like"/>
</dbReference>
<dbReference type="GO" id="GO:1990362">
    <property type="term" value="F:butanol dehydrogenase (NAD+) activity"/>
    <property type="evidence" value="ECO:0007669"/>
    <property type="project" value="InterPro"/>
</dbReference>
<dbReference type="EMBL" id="SMFO01000001">
    <property type="protein sequence ID" value="TDE06628.1"/>
    <property type="molecule type" value="Genomic_DNA"/>
</dbReference>
<accession>A0A4V2Z1X1</accession>
<protein>
    <submittedName>
        <fullName evidence="5">Iron-containing alcohol dehydrogenase</fullName>
    </submittedName>
</protein>
<evidence type="ECO:0000259" key="3">
    <source>
        <dbReference type="Pfam" id="PF00465"/>
    </source>
</evidence>
<sequence length="385" mass="42551">MLNFELYNPTNLVFGKGQIEKLGELVPKGAKILLAYGGGSIFKNGIHEQVINNLKGFEIVEFSGIEANPHFETLMKAVAIVKEQKIDFILAVGGGSVIDGVKFISGAVNYDGDPIEILQKRILIKENAVPFGTVLTLPATGSEMNSGAVVTIESTKEKLAFGGSALFPKFSICDPTVIESLPKRQLQNGVVDAYTHVMEQYLTYPHEGYLQDRIAEGILQTLIEVGPKVVENPKDYALASNFMWSCTMALNGLIQKGVPSDWATHMIGHELTAMYGIDHARTLAVIAPSLYKVMFETKKGKLAQYGKRIFNLTGTEDEIANEAINKTVEFFHTMGMDTKLSDYTKDYDKTADFIVNRFDERGWKGLGEKQNITLDKVKSIVEMSY</sequence>
<dbReference type="CDD" id="cd08187">
    <property type="entry name" value="BDH"/>
    <property type="match status" value="1"/>
</dbReference>
<dbReference type="AlphaFoldDB" id="A0A4V2Z1X1"/>
<dbReference type="RefSeq" id="WP_132109100.1">
    <property type="nucleotide sequence ID" value="NZ_SMFO01000001.1"/>
</dbReference>
<dbReference type="Gene3D" id="1.20.1090.10">
    <property type="entry name" value="Dehydroquinate synthase-like - alpha domain"/>
    <property type="match status" value="1"/>
</dbReference>
<gene>
    <name evidence="5" type="ORF">E0F98_03170</name>
</gene>
<dbReference type="PANTHER" id="PTHR43633:SF1">
    <property type="entry name" value="ALCOHOL DEHYDROGENASE YQHD"/>
    <property type="match status" value="1"/>
</dbReference>
<dbReference type="PROSITE" id="PS00060">
    <property type="entry name" value="ADH_IRON_2"/>
    <property type="match status" value="1"/>
</dbReference>
<dbReference type="GO" id="GO:1990002">
    <property type="term" value="F:methylglyoxal reductase (NADPH) (acetol producing) activity"/>
    <property type="evidence" value="ECO:0007669"/>
    <property type="project" value="TreeGrafter"/>
</dbReference>
<evidence type="ECO:0000313" key="5">
    <source>
        <dbReference type="EMBL" id="TDE06628.1"/>
    </source>
</evidence>
<organism evidence="5 6">
    <name type="scientific">Flavobacterium hiemivividum</name>
    <dbReference type="NCBI Taxonomy" id="2541734"/>
    <lineage>
        <taxon>Bacteria</taxon>
        <taxon>Pseudomonadati</taxon>
        <taxon>Bacteroidota</taxon>
        <taxon>Flavobacteriia</taxon>
        <taxon>Flavobacteriales</taxon>
        <taxon>Flavobacteriaceae</taxon>
        <taxon>Flavobacterium</taxon>
    </lineage>
</organism>